<gene>
    <name evidence="2" type="ORF">FHX40_2095</name>
</gene>
<dbReference type="EMBL" id="VFPQ01000001">
    <property type="protein sequence ID" value="TQM75389.1"/>
    <property type="molecule type" value="Genomic_DNA"/>
</dbReference>
<feature type="compositionally biased region" description="Basic and acidic residues" evidence="1">
    <location>
        <begin position="13"/>
        <end position="32"/>
    </location>
</feature>
<accession>A0A543IXT4</accession>
<keyword evidence="3" id="KW-1185">Reference proteome</keyword>
<name>A0A543IXT4_9ACTN</name>
<dbReference type="AlphaFoldDB" id="A0A543IXT4"/>
<sequence length="32" mass="3539">MTHCRHGLVRPAARPDDGPRAGRTREPGEEGR</sequence>
<comment type="caution">
    <text evidence="2">The sequence shown here is derived from an EMBL/GenBank/DDBJ whole genome shotgun (WGS) entry which is preliminary data.</text>
</comment>
<evidence type="ECO:0000313" key="3">
    <source>
        <dbReference type="Proteomes" id="UP000319213"/>
    </source>
</evidence>
<organism evidence="2 3">
    <name type="scientific">Thermopolyspora flexuosa</name>
    <dbReference type="NCBI Taxonomy" id="103836"/>
    <lineage>
        <taxon>Bacteria</taxon>
        <taxon>Bacillati</taxon>
        <taxon>Actinomycetota</taxon>
        <taxon>Actinomycetes</taxon>
        <taxon>Streptosporangiales</taxon>
        <taxon>Streptosporangiaceae</taxon>
        <taxon>Thermopolyspora</taxon>
    </lineage>
</organism>
<evidence type="ECO:0000256" key="1">
    <source>
        <dbReference type="SAM" id="MobiDB-lite"/>
    </source>
</evidence>
<proteinExistence type="predicted"/>
<feature type="region of interest" description="Disordered" evidence="1">
    <location>
        <begin position="1"/>
        <end position="32"/>
    </location>
</feature>
<evidence type="ECO:0000313" key="2">
    <source>
        <dbReference type="EMBL" id="TQM75389.1"/>
    </source>
</evidence>
<dbReference type="Proteomes" id="UP000319213">
    <property type="component" value="Unassembled WGS sequence"/>
</dbReference>
<protein>
    <submittedName>
        <fullName evidence="2">Uncharacterized protein</fullName>
    </submittedName>
</protein>
<reference evidence="2 3" key="1">
    <citation type="submission" date="2019-06" db="EMBL/GenBank/DDBJ databases">
        <title>Sequencing the genomes of 1000 actinobacteria strains.</title>
        <authorList>
            <person name="Klenk H.-P."/>
        </authorList>
    </citation>
    <scope>NUCLEOTIDE SEQUENCE [LARGE SCALE GENOMIC DNA]</scope>
    <source>
        <strain evidence="2 3">DSM 43186</strain>
    </source>
</reference>